<dbReference type="AlphaFoldDB" id="A0A1I3KGR9"/>
<feature type="compositionally biased region" description="Basic and acidic residues" evidence="1">
    <location>
        <begin position="1"/>
        <end position="13"/>
    </location>
</feature>
<evidence type="ECO:0000256" key="1">
    <source>
        <dbReference type="SAM" id="MobiDB-lite"/>
    </source>
</evidence>
<evidence type="ECO:0000313" key="3">
    <source>
        <dbReference type="Proteomes" id="UP000182829"/>
    </source>
</evidence>
<name>A0A1I3KGR9_9EURY</name>
<dbReference type="EMBL" id="FORO01000004">
    <property type="protein sequence ID" value="SFI71676.1"/>
    <property type="molecule type" value="Genomic_DNA"/>
</dbReference>
<gene>
    <name evidence="2" type="ORF">SAMN05443661_10453</name>
</gene>
<sequence>MPTDDSRGHERLNRQAVSTRTYPDGGTDESIQDQLEAIDRLTRSLLADLRTGEATTLEDGNEDTRREAIRHVREIRAEASRVGLLLFGPEAAIPYRPSDPPLESDRSRSSTGSDSEGRGNED</sequence>
<organism evidence="2 3">
    <name type="scientific">Natronobacterium gregoryi</name>
    <dbReference type="NCBI Taxonomy" id="44930"/>
    <lineage>
        <taxon>Archaea</taxon>
        <taxon>Methanobacteriati</taxon>
        <taxon>Methanobacteriota</taxon>
        <taxon>Stenosarchaea group</taxon>
        <taxon>Halobacteria</taxon>
        <taxon>Halobacteriales</taxon>
        <taxon>Natrialbaceae</taxon>
        <taxon>Natronobacterium</taxon>
    </lineage>
</organism>
<feature type="region of interest" description="Disordered" evidence="1">
    <location>
        <begin position="89"/>
        <end position="122"/>
    </location>
</feature>
<accession>A0A1I3KGR9</accession>
<dbReference type="GeneID" id="14208140"/>
<protein>
    <submittedName>
        <fullName evidence="2">Uncharacterized protein</fullName>
    </submittedName>
</protein>
<dbReference type="RefSeq" id="WP_005579369.1">
    <property type="nucleotide sequence ID" value="NZ_FORO01000004.1"/>
</dbReference>
<feature type="region of interest" description="Disordered" evidence="1">
    <location>
        <begin position="1"/>
        <end position="30"/>
    </location>
</feature>
<dbReference type="OrthoDB" id="170354at2157"/>
<dbReference type="Proteomes" id="UP000182829">
    <property type="component" value="Unassembled WGS sequence"/>
</dbReference>
<reference evidence="2 3" key="1">
    <citation type="submission" date="2016-10" db="EMBL/GenBank/DDBJ databases">
        <authorList>
            <person name="de Groot N.N."/>
        </authorList>
    </citation>
    <scope>NUCLEOTIDE SEQUENCE [LARGE SCALE GENOMIC DNA]</scope>
    <source>
        <strain evidence="2 3">SP2</strain>
    </source>
</reference>
<evidence type="ECO:0000313" key="2">
    <source>
        <dbReference type="EMBL" id="SFI71676.1"/>
    </source>
</evidence>
<dbReference type="OMA" id="GPEAMIP"/>
<proteinExistence type="predicted"/>